<dbReference type="EMBL" id="LDQC01000070">
    <property type="protein sequence ID" value="KTR04225.1"/>
    <property type="molecule type" value="Genomic_DNA"/>
</dbReference>
<dbReference type="Proteomes" id="UP000078252">
    <property type="component" value="Unassembled WGS sequence"/>
</dbReference>
<sequence>MLRTAAAAVRTSAGERAGDLVEGALRRTLEDTITIDDDGTAFVITGDIPAMWMRDSTTQMLPYLRLVAAASTKDPAAEELADVLVAVVRRQFASIAHDPYANAFNRGPTGAHYDDRDLCDDPEVWEQKYEVDSLAYPVQFAAAIHRATGRTDHLGPDAHAVARAIVEQLRVETDHDRSSYRFVRDAPEPTETLVRDGRGTPVAVTGMTWCGFRPSDDACTYGYNVPENLHAASALGDLSRLATNVWSDAVLAADAVALRDDILRGVAEHGVVPHPHDPAVRIYAYEVDGLGGVVLMDDANTPSLLSLPLDAPDVLDPVVAAATRSFVLGPDNPYWFTGTAAAGIGSPHTEPARVWPIALAVEGLTGTPSRRRELLDVLLATDAGTGRMHESFDVDDPSAFSRPWFSWADAMFCELAFAVAEDAGVSLTDAARVAEATT</sequence>
<comment type="caution">
    <text evidence="1">The sequence shown here is derived from an EMBL/GenBank/DDBJ whole genome shotgun (WGS) entry which is preliminary data.</text>
</comment>
<dbReference type="InterPro" id="IPR008928">
    <property type="entry name" value="6-hairpin_glycosidase_sf"/>
</dbReference>
<proteinExistence type="predicted"/>
<keyword evidence="1" id="KW-0378">Hydrolase</keyword>
<gene>
    <name evidence="1" type="ORF">NS184_12510</name>
</gene>
<dbReference type="AlphaFoldDB" id="A0A175RKC4"/>
<protein>
    <submittedName>
        <fullName evidence="1">Glycosyl hydrolase</fullName>
    </submittedName>
</protein>
<dbReference type="GO" id="GO:0016787">
    <property type="term" value="F:hydrolase activity"/>
    <property type="evidence" value="ECO:0007669"/>
    <property type="project" value="UniProtKB-KW"/>
</dbReference>
<accession>A0A175RKC4</accession>
<dbReference type="Gene3D" id="1.50.10.10">
    <property type="match status" value="1"/>
</dbReference>
<dbReference type="GO" id="GO:0005975">
    <property type="term" value="P:carbohydrate metabolic process"/>
    <property type="evidence" value="ECO:0007669"/>
    <property type="project" value="InterPro"/>
</dbReference>
<dbReference type="InterPro" id="IPR008313">
    <property type="entry name" value="GH125"/>
</dbReference>
<reference evidence="1 2" key="1">
    <citation type="journal article" date="2016" name="Front. Microbiol.">
        <title>Genomic Resource of Rice Seed Associated Bacteria.</title>
        <authorList>
            <person name="Midha S."/>
            <person name="Bansal K."/>
            <person name="Sharma S."/>
            <person name="Kumar N."/>
            <person name="Patil P.P."/>
            <person name="Chaudhry V."/>
            <person name="Patil P.B."/>
        </authorList>
    </citation>
    <scope>NUCLEOTIDE SEQUENCE [LARGE SCALE GENOMIC DNA]</scope>
    <source>
        <strain evidence="1 2">NS184</strain>
    </source>
</reference>
<dbReference type="PATRIC" id="fig|33881.3.peg.2910"/>
<evidence type="ECO:0000313" key="1">
    <source>
        <dbReference type="EMBL" id="KTR04225.1"/>
    </source>
</evidence>
<dbReference type="InterPro" id="IPR012341">
    <property type="entry name" value="6hp_glycosidase-like_sf"/>
</dbReference>
<evidence type="ECO:0000313" key="2">
    <source>
        <dbReference type="Proteomes" id="UP000078252"/>
    </source>
</evidence>
<dbReference type="PIRSF" id="PIRSF028846">
    <property type="entry name" value="UCP028846"/>
    <property type="match status" value="1"/>
</dbReference>
<dbReference type="PANTHER" id="PTHR31047">
    <property type="entry name" value="MEIOTICALLY UP-REGULATED GENE 157 PROTEIN"/>
    <property type="match status" value="1"/>
</dbReference>
<dbReference type="SMART" id="SM01149">
    <property type="entry name" value="DUF1237"/>
    <property type="match status" value="1"/>
</dbReference>
<dbReference type="STRING" id="33881.NS184_12510"/>
<dbReference type="PANTHER" id="PTHR31047:SF0">
    <property type="entry name" value="MEIOTICALLY UP-REGULATED GENE 157 PROTEIN"/>
    <property type="match status" value="1"/>
</dbReference>
<dbReference type="SUPFAM" id="SSF48208">
    <property type="entry name" value="Six-hairpin glycosidases"/>
    <property type="match status" value="1"/>
</dbReference>
<name>A0A175RKC4_9MICO</name>
<organism evidence="1 2">
    <name type="scientific">Curtobacterium luteum</name>
    <dbReference type="NCBI Taxonomy" id="33881"/>
    <lineage>
        <taxon>Bacteria</taxon>
        <taxon>Bacillati</taxon>
        <taxon>Actinomycetota</taxon>
        <taxon>Actinomycetes</taxon>
        <taxon>Micrococcales</taxon>
        <taxon>Microbacteriaceae</taxon>
        <taxon>Curtobacterium</taxon>
    </lineage>
</organism>
<dbReference type="Pfam" id="PF06824">
    <property type="entry name" value="Glyco_hydro_125"/>
    <property type="match status" value="1"/>
</dbReference>